<dbReference type="InterPro" id="IPR011641">
    <property type="entry name" value="Tyr-kin_ephrin_A/B_rcpt-like"/>
</dbReference>
<feature type="disulfide bond" evidence="14">
    <location>
        <begin position="2054"/>
        <end position="2063"/>
    </location>
</feature>
<dbReference type="FunFam" id="2.10.25.10:FF:000279">
    <property type="entry name" value="Neurogenic locus notch 1"/>
    <property type="match status" value="1"/>
</dbReference>
<feature type="domain" description="EGF-like" evidence="19">
    <location>
        <begin position="2365"/>
        <end position="2401"/>
    </location>
</feature>
<feature type="disulfide bond" evidence="14">
    <location>
        <begin position="2201"/>
        <end position="2210"/>
    </location>
</feature>
<dbReference type="FunFam" id="2.10.25.10:FF:000391">
    <property type="entry name" value="Weary, isoform C"/>
    <property type="match status" value="1"/>
</dbReference>
<name>A0A8B7XRM7_ACAPL</name>
<feature type="domain" description="EGF-like" evidence="19">
    <location>
        <begin position="1952"/>
        <end position="1988"/>
    </location>
</feature>
<dbReference type="PROSITE" id="PS50825">
    <property type="entry name" value="HYR"/>
    <property type="match status" value="5"/>
</dbReference>
<dbReference type="InterPro" id="IPR001879">
    <property type="entry name" value="GPCR_2_extracellular_dom"/>
</dbReference>
<evidence type="ECO:0000256" key="3">
    <source>
        <dbReference type="ARBA" id="ARBA00022475"/>
    </source>
</evidence>
<evidence type="ECO:0000259" key="22">
    <source>
        <dbReference type="PROSITE" id="PS50923"/>
    </source>
</evidence>
<feature type="chain" id="PRO_5034631290" evidence="18">
    <location>
        <begin position="26"/>
        <end position="3399"/>
    </location>
</feature>
<dbReference type="FunFam" id="2.10.25.10:FF:000472">
    <property type="entry name" value="Uncharacterized protein, isoform A"/>
    <property type="match status" value="6"/>
</dbReference>
<dbReference type="InterPro" id="IPR000152">
    <property type="entry name" value="EGF-type_Asp/Asn_hydroxyl_site"/>
</dbReference>
<evidence type="ECO:0000259" key="20">
    <source>
        <dbReference type="PROSITE" id="PS50227"/>
    </source>
</evidence>
<dbReference type="InterPro" id="IPR009030">
    <property type="entry name" value="Growth_fac_rcpt_cys_sf"/>
</dbReference>
<evidence type="ECO:0000256" key="7">
    <source>
        <dbReference type="ARBA" id="ARBA00022729"/>
    </source>
</evidence>
<dbReference type="GO" id="GO:0007399">
    <property type="term" value="P:nervous system development"/>
    <property type="evidence" value="ECO:0007669"/>
    <property type="project" value="UniProtKB-ARBA"/>
</dbReference>
<feature type="disulfide bond" evidence="14">
    <location>
        <begin position="2429"/>
        <end position="2438"/>
    </location>
</feature>
<comment type="subcellular location">
    <subcellularLocation>
        <location evidence="1">Cell membrane</location>
        <topology evidence="1">Single-pass type I membrane protein</topology>
    </subcellularLocation>
    <subcellularLocation>
        <location evidence="2">Secreted</location>
    </subcellularLocation>
</comment>
<feature type="domain" description="Sushi" evidence="22">
    <location>
        <begin position="362"/>
        <end position="428"/>
    </location>
</feature>
<feature type="transmembrane region" description="Helical" evidence="17">
    <location>
        <begin position="3344"/>
        <end position="3369"/>
    </location>
</feature>
<feature type="domain" description="EGF-like" evidence="19">
    <location>
        <begin position="1876"/>
        <end position="1912"/>
    </location>
</feature>
<feature type="domain" description="Sushi" evidence="22">
    <location>
        <begin position="297"/>
        <end position="361"/>
    </location>
</feature>
<dbReference type="InterPro" id="IPR013320">
    <property type="entry name" value="ConA-like_dom_sf"/>
</dbReference>
<feature type="domain" description="HYR" evidence="21">
    <location>
        <begin position="496"/>
        <end position="587"/>
    </location>
</feature>
<feature type="domain" description="HYR" evidence="21">
    <location>
        <begin position="1334"/>
        <end position="1419"/>
    </location>
</feature>
<dbReference type="PROSITE" id="PS50923">
    <property type="entry name" value="SUSHI"/>
    <property type="match status" value="12"/>
</dbReference>
<keyword evidence="11 17" id="KW-0472">Membrane</keyword>
<dbReference type="GO" id="GO:0055123">
    <property type="term" value="P:digestive system development"/>
    <property type="evidence" value="ECO:0007669"/>
    <property type="project" value="UniProtKB-ARBA"/>
</dbReference>
<evidence type="ECO:0000313" key="23">
    <source>
        <dbReference type="Proteomes" id="UP000694845"/>
    </source>
</evidence>
<feature type="domain" description="HYR" evidence="21">
    <location>
        <begin position="1072"/>
        <end position="1153"/>
    </location>
</feature>
<gene>
    <name evidence="24" type="primary">LOC110974970</name>
</gene>
<dbReference type="InterPro" id="IPR018097">
    <property type="entry name" value="EGF_Ca-bd_CS"/>
</dbReference>
<evidence type="ECO:0000256" key="17">
    <source>
        <dbReference type="SAM" id="Phobius"/>
    </source>
</evidence>
<evidence type="ECO:0000259" key="21">
    <source>
        <dbReference type="PROSITE" id="PS50825"/>
    </source>
</evidence>
<comment type="caution">
    <text evidence="14">Lacks conserved residue(s) required for the propagation of feature annotation.</text>
</comment>
<dbReference type="Pfam" id="PF07699">
    <property type="entry name" value="Ephrin_rec_like"/>
    <property type="match status" value="5"/>
</dbReference>
<feature type="region of interest" description="Disordered" evidence="16">
    <location>
        <begin position="1549"/>
        <end position="1586"/>
    </location>
</feature>
<dbReference type="SUPFAM" id="SSF57196">
    <property type="entry name" value="EGF/Laminin"/>
    <property type="match status" value="13"/>
</dbReference>
<dbReference type="Pfam" id="PF00008">
    <property type="entry name" value="EGF"/>
    <property type="match status" value="15"/>
</dbReference>
<dbReference type="SMART" id="SM00181">
    <property type="entry name" value="EGF"/>
    <property type="match status" value="29"/>
</dbReference>
<feature type="disulfide bond" evidence="15">
    <location>
        <begin position="332"/>
        <end position="359"/>
    </location>
</feature>
<dbReference type="PROSITE" id="PS01187">
    <property type="entry name" value="EGF_CA"/>
    <property type="match status" value="6"/>
</dbReference>
<keyword evidence="6 17" id="KW-0812">Transmembrane</keyword>
<feature type="domain" description="HYR" evidence="21">
    <location>
        <begin position="38"/>
        <end position="118"/>
    </location>
</feature>
<feature type="disulfide bond" evidence="14">
    <location>
        <begin position="2255"/>
        <end position="2265"/>
    </location>
</feature>
<feature type="domain" description="EGF-like" evidence="19">
    <location>
        <begin position="2251"/>
        <end position="2286"/>
    </location>
</feature>
<dbReference type="Pfam" id="PF02494">
    <property type="entry name" value="HYR"/>
    <property type="match status" value="5"/>
</dbReference>
<dbReference type="SUPFAM" id="SSF49899">
    <property type="entry name" value="Concanavalin A-like lectins/glucanases"/>
    <property type="match status" value="1"/>
</dbReference>
<feature type="region of interest" description="Disordered" evidence="16">
    <location>
        <begin position="3315"/>
        <end position="3339"/>
    </location>
</feature>
<dbReference type="GO" id="GO:0048598">
    <property type="term" value="P:embryonic morphogenesis"/>
    <property type="evidence" value="ECO:0007669"/>
    <property type="project" value="UniProtKB-ARBA"/>
</dbReference>
<feature type="disulfide bond" evidence="14">
    <location>
        <begin position="2507"/>
        <end position="2516"/>
    </location>
</feature>
<dbReference type="GeneID" id="110974970"/>
<feature type="disulfide bond" evidence="14">
    <location>
        <begin position="2855"/>
        <end position="2865"/>
    </location>
</feature>
<dbReference type="CDD" id="cd00054">
    <property type="entry name" value="EGF_CA"/>
    <property type="match status" value="20"/>
</dbReference>
<dbReference type="FunFam" id="2.20.100.10:FF:000002">
    <property type="entry name" value="Unc-5 netrin receptor C"/>
    <property type="match status" value="1"/>
</dbReference>
<dbReference type="FunFam" id="2.10.25.10:FF:000109">
    <property type="entry name" value="Notch homolog 4, [Drosophila]"/>
    <property type="match status" value="1"/>
</dbReference>
<feature type="disulfide bond" evidence="14">
    <location>
        <begin position="2391"/>
        <end position="2400"/>
    </location>
</feature>
<evidence type="ECO:0000256" key="16">
    <source>
        <dbReference type="SAM" id="MobiDB-lite"/>
    </source>
</evidence>
<dbReference type="PROSITE" id="PS00010">
    <property type="entry name" value="ASX_HYDROXYL"/>
    <property type="match status" value="16"/>
</dbReference>
<feature type="domain" description="EGF-like" evidence="19">
    <location>
        <begin position="2479"/>
        <end position="2517"/>
    </location>
</feature>
<keyword evidence="8" id="KW-0677">Repeat</keyword>
<feature type="domain" description="Sushi" evidence="22">
    <location>
        <begin position="119"/>
        <end position="177"/>
    </location>
</feature>
<keyword evidence="5 14" id="KW-0245">EGF-like domain</keyword>
<feature type="domain" description="EGF-like" evidence="19">
    <location>
        <begin position="2137"/>
        <end position="2173"/>
    </location>
</feature>
<feature type="domain" description="Sushi" evidence="22">
    <location>
        <begin position="941"/>
        <end position="1006"/>
    </location>
</feature>
<dbReference type="Pfam" id="PF00090">
    <property type="entry name" value="TSP_1"/>
    <property type="match status" value="1"/>
</dbReference>
<dbReference type="FunFam" id="2.10.25.10:FF:000117">
    <property type="entry name" value="Delta-like protein"/>
    <property type="match status" value="1"/>
</dbReference>
<dbReference type="Gene3D" id="2.20.100.10">
    <property type="entry name" value="Thrombospondin type-1 (TSP1) repeat"/>
    <property type="match status" value="1"/>
</dbReference>
<feature type="disulfide bond" evidence="14">
    <location>
        <begin position="2239"/>
        <end position="2248"/>
    </location>
</feature>
<feature type="disulfide bond" evidence="14">
    <location>
        <begin position="1865"/>
        <end position="1874"/>
    </location>
</feature>
<dbReference type="Pfam" id="PF12661">
    <property type="entry name" value="hEGF"/>
    <property type="match status" value="5"/>
</dbReference>
<evidence type="ECO:0000256" key="14">
    <source>
        <dbReference type="PROSITE-ProRule" id="PRU00076"/>
    </source>
</evidence>
<reference evidence="24" key="1">
    <citation type="submission" date="2025-08" db="UniProtKB">
        <authorList>
            <consortium name="RefSeq"/>
        </authorList>
    </citation>
    <scope>IDENTIFICATION</scope>
</reference>
<dbReference type="OrthoDB" id="10066368at2759"/>
<evidence type="ECO:0000256" key="5">
    <source>
        <dbReference type="ARBA" id="ARBA00022536"/>
    </source>
</evidence>
<dbReference type="PROSITE" id="PS50092">
    <property type="entry name" value="TSP1"/>
    <property type="match status" value="1"/>
</dbReference>
<feature type="domain" description="EGF-like" evidence="19">
    <location>
        <begin position="2595"/>
        <end position="2631"/>
    </location>
</feature>
<dbReference type="InterPro" id="IPR000436">
    <property type="entry name" value="Sushi_SCR_CCP_dom"/>
</dbReference>
<feature type="disulfide bond" evidence="15">
    <location>
        <begin position="208"/>
        <end position="235"/>
    </location>
</feature>
<feature type="domain" description="EGF-like" evidence="19">
    <location>
        <begin position="2403"/>
        <end position="2439"/>
    </location>
</feature>
<feature type="domain" description="HYR" evidence="21">
    <location>
        <begin position="790"/>
        <end position="876"/>
    </location>
</feature>
<feature type="domain" description="EGF-like" evidence="19">
    <location>
        <begin position="2175"/>
        <end position="2211"/>
    </location>
</feature>
<dbReference type="SUPFAM" id="SSF57535">
    <property type="entry name" value="Complement control module/SCR domain"/>
    <property type="match status" value="11"/>
</dbReference>
<evidence type="ECO:0000256" key="1">
    <source>
        <dbReference type="ARBA" id="ARBA00004251"/>
    </source>
</evidence>
<feature type="domain" description="EGF-like" evidence="19">
    <location>
        <begin position="2066"/>
        <end position="2096"/>
    </location>
</feature>
<dbReference type="PROSITE" id="PS50227">
    <property type="entry name" value="G_PROTEIN_RECEP_F2_3"/>
    <property type="match status" value="1"/>
</dbReference>
<dbReference type="GO" id="GO:0005576">
    <property type="term" value="C:extracellular region"/>
    <property type="evidence" value="ECO:0007669"/>
    <property type="project" value="UniProtKB-SubCell"/>
</dbReference>
<feature type="disulfide bond" evidence="14">
    <location>
        <begin position="2353"/>
        <end position="2362"/>
    </location>
</feature>
<organism evidence="23 24">
    <name type="scientific">Acanthaster planci</name>
    <name type="common">Crown-of-thorns starfish</name>
    <dbReference type="NCBI Taxonomy" id="133434"/>
    <lineage>
        <taxon>Eukaryota</taxon>
        <taxon>Metazoa</taxon>
        <taxon>Echinodermata</taxon>
        <taxon>Eleutherozoa</taxon>
        <taxon>Asterozoa</taxon>
        <taxon>Asteroidea</taxon>
        <taxon>Valvatacea</taxon>
        <taxon>Valvatida</taxon>
        <taxon>Acanthasteridae</taxon>
        <taxon>Acanthaster</taxon>
    </lineage>
</organism>
<feature type="disulfide bond" evidence="14">
    <location>
        <begin position="2545"/>
        <end position="2554"/>
    </location>
</feature>
<dbReference type="SMART" id="SM01411">
    <property type="entry name" value="Ephrin_rec_like"/>
    <property type="match status" value="5"/>
</dbReference>
<dbReference type="GO" id="GO:0048732">
    <property type="term" value="P:gland development"/>
    <property type="evidence" value="ECO:0007669"/>
    <property type="project" value="UniProtKB-ARBA"/>
</dbReference>
<evidence type="ECO:0000256" key="18">
    <source>
        <dbReference type="SAM" id="SignalP"/>
    </source>
</evidence>
<feature type="disulfide bond" evidence="15">
    <location>
        <begin position="267"/>
        <end position="294"/>
    </location>
</feature>
<dbReference type="OMA" id="QWEPVMA"/>
<dbReference type="GO" id="GO:0005509">
    <property type="term" value="F:calcium ion binding"/>
    <property type="evidence" value="ECO:0007669"/>
    <property type="project" value="InterPro"/>
</dbReference>
<dbReference type="PANTHER" id="PTHR12916:SF4">
    <property type="entry name" value="UNINFLATABLE, ISOFORM C"/>
    <property type="match status" value="1"/>
</dbReference>
<feature type="disulfide bond" evidence="14">
    <location>
        <begin position="2086"/>
        <end position="2095"/>
    </location>
</feature>
<keyword evidence="15" id="KW-0768">Sushi</keyword>
<feature type="domain" description="EGF-like" evidence="19">
    <location>
        <begin position="2098"/>
        <end position="2135"/>
    </location>
</feature>
<feature type="domain" description="EGF-like" evidence="19">
    <location>
        <begin position="2441"/>
        <end position="2477"/>
    </location>
</feature>
<evidence type="ECO:0000256" key="10">
    <source>
        <dbReference type="ARBA" id="ARBA00022989"/>
    </source>
</evidence>
<evidence type="ECO:0000256" key="6">
    <source>
        <dbReference type="ARBA" id="ARBA00022692"/>
    </source>
</evidence>
<feature type="disulfide bond" evidence="14">
    <location>
        <begin position="1940"/>
        <end position="1949"/>
    </location>
</feature>
<feature type="domain" description="G-protein coupled receptors family 2 profile 1" evidence="20">
    <location>
        <begin position="207"/>
        <end position="303"/>
    </location>
</feature>
<dbReference type="PROSITE" id="PS00022">
    <property type="entry name" value="EGF_1"/>
    <property type="match status" value="23"/>
</dbReference>
<dbReference type="InterPro" id="IPR036383">
    <property type="entry name" value="TSP1_rpt_sf"/>
</dbReference>
<feature type="domain" description="Sushi" evidence="22">
    <location>
        <begin position="178"/>
        <end position="237"/>
    </location>
</feature>
<protein>
    <submittedName>
        <fullName evidence="24">Sushi, von Willebrand factor type A, EGF and pentraxin domain-containing protein 1-like</fullName>
    </submittedName>
</protein>
<feature type="domain" description="EGF-like" evidence="19">
    <location>
        <begin position="2289"/>
        <end position="2325"/>
    </location>
</feature>
<keyword evidence="12 14" id="KW-1015">Disulfide bond</keyword>
<dbReference type="SUPFAM" id="SSF82895">
    <property type="entry name" value="TSP-1 type 1 repeat"/>
    <property type="match status" value="1"/>
</dbReference>
<feature type="disulfide bond" evidence="14">
    <location>
        <begin position="2163"/>
        <end position="2172"/>
    </location>
</feature>
<feature type="signal peptide" evidence="18">
    <location>
        <begin position="1"/>
        <end position="25"/>
    </location>
</feature>
<dbReference type="RefSeq" id="XP_022082655.1">
    <property type="nucleotide sequence ID" value="XM_022226963.1"/>
</dbReference>
<dbReference type="FunFam" id="2.10.25.10:FF:000045">
    <property type="entry name" value="Slit guidance ligand 2"/>
    <property type="match status" value="1"/>
</dbReference>
<dbReference type="Gene3D" id="2.10.25.10">
    <property type="entry name" value="Laminin"/>
    <property type="match status" value="23"/>
</dbReference>
<dbReference type="InterPro" id="IPR003410">
    <property type="entry name" value="HYR_dom"/>
</dbReference>
<feature type="domain" description="Sushi" evidence="22">
    <location>
        <begin position="727"/>
        <end position="791"/>
    </location>
</feature>
<sequence>MAWKKTLFVSLLLVVLLCTFDQADAFWWGRRRRRRSPPPPPAPRFSYCPSSMTNTTDNANGRRVVAYSIPRAPGFTVRRTCGPASGSVFDEGVHTITHEARNSAGQRAYCTFKVTVTVLRCPNIPSSSHRMFSCTKSVISGSECTFSCRHGYRLVGSNSLTCQNNERWTNDFPTCQARTCSPRQTSIPDGNVSCSDSNLFGSVCTFACNRGFGFQPGDTATRTCGSTWSGSVPTCIELSCPPLAAPPHGRFRQPCDNTFGSWCYLVCEEGYSVAGSASRRCTESETWDGTPTECRINMCQKLTPGPGLQVVPVYTCPAGNSVPYNSICCYTCEDGHIMHGASALVCGADGSWLQTLPVCQEITCSSNDLPAPVNGMKSGCSGQRIPYGTTCTLSCNHGYTPTTTTQRTCQRDISNLGVWSGGTITCTAVTCPPLANPPNGFISTCVRNGQESAVRDRQQFDTACTVACDSGYTLRGTNTLTCVVSGAWTGTSLECTDETNPVVQCPLDQVIFAGEGQSRVSISWQWEPVMARDAGSDIPAILQSIDSNPFSAPRPTSLGEGIHLLVYSATDASGNTGSCVMRIEAKVARCPGLNAPTNGAIQLVAGQGSCAQGAVHGSQCEITCSVGHVLSTGGATLRRQCNRTSDQSSQGYWSLEQPTCEANSCPHPVIANGYITGCQGSAASYGESCEFRCDPGRRSASGHTRLSRECQADGSWSGTDFQCTEMVTCPGPFSVTNGSVEPALCRQDRALPYGTVCRFSCANGFRLQGPTNNTCSATGAWDNPHSTVCLDTQSPSFDSSCPLSVVERSDNGSTSAIVNFDAPTATDNSGSVTVNRRSGHPAPGSRFPEGMTTVTFYAIDPSGNTAHCDVTVTVTVNRCQMLSAPAFGSIRCSFASPVVGTECNFTCNRGYTLSGSTTATCRLTGNGMRSWDGQTPACTIVQCPSQPTPPNAVQLGCSSDLSSAETFGTECFFYCQSGYRALSSDGGRARCLENGTWSGTDLVCTETECPTLSPRDRVTLTPAACNNRPVFGQNCYLSCPGSGYEIDPRGSDYITCLNNGDWSRNISNTTCVDWQEPRWATRPPIVIVHLEIGQTAAHVNWNITATDNSGTPPSVTCSPGPGQFYRGDHLVMCTATDTAGNQALHHFEVKVQGWYTHKENTQSDRSSYKRILTVAINPLYYLVSCDSLMLPNGMQVVPQICAFGSPPAGTLCTVLCLYGFVPSGGSVLSVRCGQQGLWEGGLANLPTSCEDQAAPFLTYCPGPVYANLTDPAGALVSFDTPTAQDNGLPGTLSLVISPPNITSPYLFTESTVVSFTFIDTANNSVTCMFSVHLLDEREPEVIFCPSDGYRVIAVARITEFTWEEPRFRDPSGDNLLITNNRGQGNTFDFPVGTHMVIYVALDPDSGKVATCQFTVVVEYAPCLPLNTPANGALACDSLGRFCAFHCNDQFMVLRTSSHEPGDDFECRPDGTWHPPADELPDCSETRNPFLTDLKANLKYFTGDCTNQSTMESIAAAFIMVLEDSGSLEECNQHINCTVQNVQVHCGPRSRRRRSVDLPQRGDVHRGRWQRSAHAPPTGSRRRRRRTTVSWEATISFDIRAPFLPATNVSSRAVVLEAEAAMMRAADRLFYRMLNGSIPPLQVPGLDVELDETSLGYRYAEVLCEQGYIPDNDAYVCAACTAGTMYNASTVECQLCPRGSYQEEQAQLTCIPCPPGTTTAAEGTKNATSCREICSAGRFSDNGITPCTRCMMGRYQAQRGQTSCQTCPEGTTTLDFGAQSVDQCLELCPPGSMSDTGLAPCRPCEHRTYQPRSQQRHCIVCPGNGTTLGEGSTSVDQCIDVNECESSPCPQEAACVDLIDGYRCECLPGYEGVTCQNVDDCRNHLCINGATCTDGLMSYVCVCDPAYEGTHCEINVDECVSAPCQNGGSCLDGIGEYLCQCAPDYHGIHCEQERTSCSPSPCQNGGTCEVVGARYQCRCSPGFSGTDCEVDIDECISNPCFNGGTCNDLPNGYSCTCLAGYTGRLCQTVIDWCAESPCHEGATCVDQGRFFRCVCPQHRSGPLCDRTPCQNSGLFLEGLTELYTCRCPAGYEGQNCEIDVDECASGPCSNGATCRQHQVNAFMCECPPGFQGDLCTIDINECASSPCGNGSACEDDINGYTCLCGPGMTGARCQDPVDFCVQSACQHGATCLSIGTGYQCLCGAGFTGPDCQLDVNECLSGPCMNGGSCANHVGGFTCTCLGDYVGSLCEVHRSDCSFDCQNGGTCLDGVTGFYCVCLNGFTGAHCQVNLLNSCSSQPCQHQGTCLAGPSGYQCQCLPGYTGPNCEVDVDHCASVPCLHATACLDGVATYTCFCESGFSGANCDVDIDECASRPCLHGGVCQDLVAGFFCLCPEGFNGTLCQGIVPHCGGDPCFNGGVCVDVNDTFRCLCNQGSTGQFCEINLDDCNPDPCLNGAKCSDGLNAYTCQCLPGYSGANCELEINECQQSNVQCQHGGSCVDKVGDFECSCVAGYGGRYCEAETDECESNPCQNGGSCQDEFASFSCDCPLGFTGAQCDIEVNLCLNGPCRNGASCIPRAGNFTCVCPAGLSGSLCDSEIDECSSQPCRNQGRCIDQMNGYQCECLPGYTGTHCGGEYSTDFDLKFSSPVSGTDLVRAVNLTSGHLPELSALLWLRSSNCHGDLTLLLLSVPGGPSIRLSRPSNLTLTFLGFSLNSFHQTPASGMASTLCDGRWHSVLLTWRALGPRQEWATYVDQSLASEGSLSTSSLGLPAGLSLIIGPQTEDAVDDGVEPFELELSGVNIWSRALSEAEIADIASSCRPTSSLADVFAWGQILIIASDGITHTLKTPSECDDFDECSSNPCLAGLCEDRVKGFACHCYPGWEGDQCQTKVDYCRPDSCLNRGECRSENISYSCSCPRGFSGKRCELEVVNGGWGPWSPFSDCSKTCGGGRQYRIRTCDSPQPLNGGRACPGEDQQLLPCNNGSCPTCINLRPPLKGVLHCNRTESNESRCQIACKPGYAFDREPYKDYQCGKSTSYAWNHQSVGNPYAKLPSCVEAMNPIGTAAAVTANLSQVTCNSASQQDAISMSISQNPAVTNRDCVADRSCSFRVNVANCKYSTGRAPRQTESNVQIQIAFFTNTTGNSSGPGGGDENDVTLQAAETLRTLMQVGGFMLEVKGQVVQPDPDSVELDWGSICPNGSVESPGGYCVRCGPGTFLFESQVEQDTECQPCPANTYQDQEGQRQCKACPGGMATDGKGASSTSECYTQCNAGMYRVRGDVITDSHCELCPRNTYSPTRGMDFCLLCPPDTVTKETGASRETACQEPVASTEIPTQTTPPDGPNDSLSAIIGVSVAVIVLAVFITGFCWYYIARRRPDVSQRSQQPTIPLNSVEHNYANVRE</sequence>
<dbReference type="InterPro" id="IPR001881">
    <property type="entry name" value="EGF-like_Ca-bd_dom"/>
</dbReference>
<feature type="domain" description="Sushi" evidence="22">
    <location>
        <begin position="877"/>
        <end position="940"/>
    </location>
</feature>
<keyword evidence="4" id="KW-0964">Secreted</keyword>
<dbReference type="Pfam" id="PF00084">
    <property type="entry name" value="Sushi"/>
    <property type="match status" value="9"/>
</dbReference>
<dbReference type="PROSITE" id="PS50026">
    <property type="entry name" value="EGF_3"/>
    <property type="match status" value="23"/>
</dbReference>
<dbReference type="PRINTS" id="PR00010">
    <property type="entry name" value="EGFBLOOD"/>
</dbReference>
<dbReference type="SUPFAM" id="SSF57184">
    <property type="entry name" value="Growth factor receptor domain"/>
    <property type="match status" value="5"/>
</dbReference>
<evidence type="ECO:0000256" key="15">
    <source>
        <dbReference type="PROSITE-ProRule" id="PRU00302"/>
    </source>
</evidence>
<dbReference type="FunFam" id="2.10.25.10:FF:000122">
    <property type="entry name" value="Protein crumbs homolog 2"/>
    <property type="match status" value="2"/>
</dbReference>
<keyword evidence="10 17" id="KW-1133">Transmembrane helix</keyword>
<keyword evidence="3" id="KW-1003">Cell membrane</keyword>
<feature type="domain" description="EGF-like" evidence="19">
    <location>
        <begin position="2213"/>
        <end position="2249"/>
    </location>
</feature>
<dbReference type="FunFam" id="2.10.25.10:FF:000095">
    <property type="entry name" value="Notch, isoform B"/>
    <property type="match status" value="1"/>
</dbReference>
<feature type="disulfide bond" evidence="14">
    <location>
        <begin position="2125"/>
        <end position="2134"/>
    </location>
</feature>
<evidence type="ECO:0000256" key="11">
    <source>
        <dbReference type="ARBA" id="ARBA00023136"/>
    </source>
</evidence>
<feature type="domain" description="EGF-like" evidence="19">
    <location>
        <begin position="1990"/>
        <end position="2026"/>
    </location>
</feature>
<evidence type="ECO:0000256" key="13">
    <source>
        <dbReference type="ARBA" id="ARBA00023180"/>
    </source>
</evidence>
<keyword evidence="13" id="KW-0325">Glycoprotein</keyword>
<dbReference type="Pfam" id="PF13385">
    <property type="entry name" value="Laminin_G_3"/>
    <property type="match status" value="1"/>
</dbReference>
<feature type="domain" description="EGF-like" evidence="19">
    <location>
        <begin position="1914"/>
        <end position="1950"/>
    </location>
</feature>
<feature type="disulfide bond" evidence="14">
    <location>
        <begin position="2315"/>
        <end position="2324"/>
    </location>
</feature>
<feature type="disulfide bond" evidence="14">
    <location>
        <begin position="1978"/>
        <end position="1987"/>
    </location>
</feature>
<evidence type="ECO:0000256" key="2">
    <source>
        <dbReference type="ARBA" id="ARBA00004613"/>
    </source>
</evidence>
<feature type="domain" description="Sushi" evidence="22">
    <location>
        <begin position="663"/>
        <end position="725"/>
    </location>
</feature>
<dbReference type="Gene3D" id="2.60.120.200">
    <property type="match status" value="1"/>
</dbReference>
<dbReference type="InterPro" id="IPR000742">
    <property type="entry name" value="EGF"/>
</dbReference>
<keyword evidence="7 18" id="KW-0732">Signal</keyword>
<dbReference type="FunFam" id="2.10.25.10:FF:000321">
    <property type="entry name" value="Protein delta homolog 1"/>
    <property type="match status" value="1"/>
</dbReference>
<dbReference type="PROSITE" id="PS01186">
    <property type="entry name" value="EGF_2"/>
    <property type="match status" value="16"/>
</dbReference>
<dbReference type="SMART" id="SM00032">
    <property type="entry name" value="CCP"/>
    <property type="match status" value="15"/>
</dbReference>
<feature type="disulfide bond" evidence="14">
    <location>
        <begin position="1902"/>
        <end position="1911"/>
    </location>
</feature>
<dbReference type="InterPro" id="IPR000884">
    <property type="entry name" value="TSP1_rpt"/>
</dbReference>
<feature type="domain" description="EGF-like" evidence="19">
    <location>
        <begin position="2888"/>
        <end position="2924"/>
    </location>
</feature>
<keyword evidence="9" id="KW-0106">Calcium</keyword>
<evidence type="ECO:0000256" key="9">
    <source>
        <dbReference type="ARBA" id="ARBA00022837"/>
    </source>
</evidence>
<feature type="domain" description="EGF-like" evidence="19">
    <location>
        <begin position="1839"/>
        <end position="1875"/>
    </location>
</feature>
<accession>A0A8B7XRM7</accession>
<dbReference type="InterPro" id="IPR035976">
    <property type="entry name" value="Sushi/SCR/CCP_sf"/>
</dbReference>
<keyword evidence="23" id="KW-1185">Reference proteome</keyword>
<feature type="domain" description="EGF-like" evidence="19">
    <location>
        <begin position="2327"/>
        <end position="2363"/>
    </location>
</feature>
<dbReference type="InterPro" id="IPR013032">
    <property type="entry name" value="EGF-like_CS"/>
</dbReference>
<dbReference type="CDD" id="cd00033">
    <property type="entry name" value="CCP"/>
    <property type="match status" value="9"/>
</dbReference>
<feature type="region of interest" description="Disordered" evidence="16">
    <location>
        <begin position="828"/>
        <end position="847"/>
    </location>
</feature>
<dbReference type="FunFam" id="2.10.50.10:FF:000018">
    <property type="entry name" value="Sushi, von Willebrand factor type A, EGF and pentraxin domain-containing 1"/>
    <property type="match status" value="2"/>
</dbReference>
<evidence type="ECO:0000259" key="19">
    <source>
        <dbReference type="PROSITE" id="PS50026"/>
    </source>
</evidence>
<dbReference type="Proteomes" id="UP000694845">
    <property type="component" value="Unplaced"/>
</dbReference>
<dbReference type="SMART" id="SM00209">
    <property type="entry name" value="TSP1"/>
    <property type="match status" value="1"/>
</dbReference>
<evidence type="ECO:0000313" key="24">
    <source>
        <dbReference type="RefSeq" id="XP_022082655.1"/>
    </source>
</evidence>
<proteinExistence type="predicted"/>
<dbReference type="Gene3D" id="2.10.70.10">
    <property type="entry name" value="Complement Module, domain 1"/>
    <property type="match status" value="11"/>
</dbReference>
<feature type="domain" description="Sushi" evidence="22">
    <location>
        <begin position="1007"/>
        <end position="1073"/>
    </location>
</feature>
<feature type="domain" description="EGF-like" evidence="19">
    <location>
        <begin position="2851"/>
        <end position="2886"/>
    </location>
</feature>
<feature type="disulfide bond" evidence="14">
    <location>
        <begin position="2621"/>
        <end position="2630"/>
    </location>
</feature>
<dbReference type="GO" id="GO:0009953">
    <property type="term" value="P:dorsal/ventral pattern formation"/>
    <property type="evidence" value="ECO:0007669"/>
    <property type="project" value="UniProtKB-ARBA"/>
</dbReference>
<dbReference type="Gene3D" id="2.10.50.10">
    <property type="entry name" value="Tumor Necrosis Factor Receptor, subunit A, domain 2"/>
    <property type="match status" value="4"/>
</dbReference>
<feature type="domain" description="EGF-like" evidence="19">
    <location>
        <begin position="2519"/>
        <end position="2555"/>
    </location>
</feature>
<dbReference type="GO" id="GO:0005886">
    <property type="term" value="C:plasma membrane"/>
    <property type="evidence" value="ECO:0007669"/>
    <property type="project" value="UniProtKB-SubCell"/>
</dbReference>
<feature type="disulfide bond" evidence="15">
    <location>
        <begin position="148"/>
        <end position="175"/>
    </location>
</feature>
<dbReference type="GO" id="GO:0004930">
    <property type="term" value="F:G protein-coupled receptor activity"/>
    <property type="evidence" value="ECO:0007669"/>
    <property type="project" value="InterPro"/>
</dbReference>
<feature type="disulfide bond" evidence="14">
    <location>
        <begin position="2016"/>
        <end position="2025"/>
    </location>
</feature>
<feature type="domain" description="Sushi" evidence="22">
    <location>
        <begin position="238"/>
        <end position="296"/>
    </location>
</feature>
<feature type="disulfide bond" evidence="15">
    <location>
        <begin position="468"/>
        <end position="495"/>
    </location>
</feature>
<evidence type="ECO:0000256" key="12">
    <source>
        <dbReference type="ARBA" id="ARBA00023157"/>
    </source>
</evidence>
<evidence type="ECO:0000256" key="8">
    <source>
        <dbReference type="ARBA" id="ARBA00022737"/>
    </source>
</evidence>
<feature type="domain" description="Sushi" evidence="22">
    <location>
        <begin position="429"/>
        <end position="497"/>
    </location>
</feature>
<feature type="disulfide bond" evidence="14">
    <location>
        <begin position="2467"/>
        <end position="2476"/>
    </location>
</feature>
<feature type="disulfide bond" evidence="14">
    <location>
        <begin position="2276"/>
        <end position="2285"/>
    </location>
</feature>
<dbReference type="PANTHER" id="PTHR12916">
    <property type="entry name" value="CYTOCHROME C OXIDASE POLYPEPTIDE VIC-2"/>
    <property type="match status" value="1"/>
</dbReference>
<feature type="domain" description="EGF-like" evidence="19">
    <location>
        <begin position="2028"/>
        <end position="2064"/>
    </location>
</feature>
<feature type="disulfide bond" evidence="14">
    <location>
        <begin position="2876"/>
        <end position="2885"/>
    </location>
</feature>
<feature type="disulfide bond" evidence="14">
    <location>
        <begin position="2914"/>
        <end position="2923"/>
    </location>
</feature>
<feature type="domain" description="Sushi" evidence="22">
    <location>
        <begin position="588"/>
        <end position="662"/>
    </location>
</feature>
<feature type="disulfide bond" evidence="14">
    <location>
        <begin position="2583"/>
        <end position="2592"/>
    </location>
</feature>
<dbReference type="KEGG" id="aplc:110974970"/>
<evidence type="ECO:0000256" key="4">
    <source>
        <dbReference type="ARBA" id="ARBA00022525"/>
    </source>
</evidence>
<feature type="domain" description="EGF-like" evidence="19">
    <location>
        <begin position="2557"/>
        <end position="2593"/>
    </location>
</feature>
<dbReference type="GO" id="GO:0048568">
    <property type="term" value="P:embryonic organ development"/>
    <property type="evidence" value="ECO:0007669"/>
    <property type="project" value="UniProtKB-ARBA"/>
</dbReference>
<dbReference type="SMART" id="SM00179">
    <property type="entry name" value="EGF_CA"/>
    <property type="match status" value="22"/>
</dbReference>